<evidence type="ECO:0000313" key="2">
    <source>
        <dbReference type="EMBL" id="CBY07131.1"/>
    </source>
</evidence>
<organism evidence="2">
    <name type="scientific">Oikopleura dioica</name>
    <name type="common">Tunicate</name>
    <dbReference type="NCBI Taxonomy" id="34765"/>
    <lineage>
        <taxon>Eukaryota</taxon>
        <taxon>Metazoa</taxon>
        <taxon>Chordata</taxon>
        <taxon>Tunicata</taxon>
        <taxon>Appendicularia</taxon>
        <taxon>Copelata</taxon>
        <taxon>Oikopleuridae</taxon>
        <taxon>Oikopleura</taxon>
    </lineage>
</organism>
<feature type="compositionally biased region" description="Low complexity" evidence="1">
    <location>
        <begin position="386"/>
        <end position="400"/>
    </location>
</feature>
<feature type="region of interest" description="Disordered" evidence="1">
    <location>
        <begin position="579"/>
        <end position="605"/>
    </location>
</feature>
<feature type="region of interest" description="Disordered" evidence="1">
    <location>
        <begin position="425"/>
        <end position="446"/>
    </location>
</feature>
<dbReference type="Proteomes" id="UP000001307">
    <property type="component" value="Unassembled WGS sequence"/>
</dbReference>
<feature type="region of interest" description="Disordered" evidence="1">
    <location>
        <begin position="305"/>
        <end position="400"/>
    </location>
</feature>
<accession>E4WU52</accession>
<dbReference type="OrthoDB" id="10384770at2759"/>
<evidence type="ECO:0000313" key="3">
    <source>
        <dbReference type="Proteomes" id="UP000001307"/>
    </source>
</evidence>
<dbReference type="InParanoid" id="E4WU52"/>
<gene>
    <name evidence="2" type="ORF">GSOID_T00006218001</name>
</gene>
<dbReference type="EMBL" id="FN653016">
    <property type="protein sequence ID" value="CBY07131.1"/>
    <property type="molecule type" value="Genomic_DNA"/>
</dbReference>
<feature type="compositionally biased region" description="Basic and acidic residues" evidence="1">
    <location>
        <begin position="434"/>
        <end position="446"/>
    </location>
</feature>
<feature type="compositionally biased region" description="Low complexity" evidence="1">
    <location>
        <begin position="342"/>
        <end position="362"/>
    </location>
</feature>
<feature type="compositionally biased region" description="Basic and acidic residues" evidence="1">
    <location>
        <begin position="305"/>
        <end position="330"/>
    </location>
</feature>
<proteinExistence type="predicted"/>
<evidence type="ECO:0000256" key="1">
    <source>
        <dbReference type="SAM" id="MobiDB-lite"/>
    </source>
</evidence>
<protein>
    <submittedName>
        <fullName evidence="2">Uncharacterized protein</fullName>
    </submittedName>
</protein>
<feature type="region of interest" description="Disordered" evidence="1">
    <location>
        <begin position="33"/>
        <end position="64"/>
    </location>
</feature>
<dbReference type="CDD" id="cd23539">
    <property type="entry name" value="TFP_LU_ECD_CinHb4_like"/>
    <property type="match status" value="1"/>
</dbReference>
<keyword evidence="3" id="KW-1185">Reference proteome</keyword>
<name>E4WU52_OIKDI</name>
<feature type="compositionally biased region" description="Basic residues" evidence="1">
    <location>
        <begin position="582"/>
        <end position="599"/>
    </location>
</feature>
<sequence>MRVFNIVCLSAYAAAKTIPNQDSALTINLEKALSKPQNSEEKKSKKSKKKNGTPVVTLHAAPKPEYPQGEISTANFIVDPVELDTSFGLFAKKMQHPAYLNSENMLREMIEKGKKMGREDLAARFAEKLNLPKEEKRLQCLECSGNSYEECYRQGQIRTCGSTETSCMLEVRFQGSVNSKKGPQVRQVRSGCQQKVACINNMKQNFWEIDGNKVNLADSHMHNCKIFSETEDVSVCRNCCFKDACTKDWQPKNYEDWVFEEQKKVKQEAMLFDQFANPPDHWKKAAEDRFAKRVEYFSNIEDLHKAPNYNEKPKDSKKSKKSKQEKEQKNVFKPVINLKKSTTTTTTTRRTPTTTRRVSTTRKAAPSPRFGPDSRPNVMGGGFRAPKPTQKPTTQKPRTTQKIDKVPDDFFFALLNSIKQEESVKTTKSPKIMQKSEKSSKKLKMQKPDEMRFALNVDEDGNVHKTYQKMAEKKNSKAADERFVGVMGGLRTTTATIMTTRATTTEATAKKAGPLAHLPAWQQRKIRLQRKKLLEEQVAKGSKVAKFQLEKLLKIIEQDKLEVAQNQAVRTTVRTTVTQMKKLSKKEKKNSKNSSKAKKAQPQMMKFSQWAGSESPHVEILEPETKDEEQIVTVTSELSDEEFSKMLENLEPENLFEKKEISDDDFFSMVDFLG</sequence>
<dbReference type="AlphaFoldDB" id="E4WU52"/>
<reference evidence="2" key="1">
    <citation type="journal article" date="2010" name="Science">
        <title>Plasticity of animal genome architecture unmasked by rapid evolution of a pelagic tunicate.</title>
        <authorList>
            <person name="Denoeud F."/>
            <person name="Henriet S."/>
            <person name="Mungpakdee S."/>
            <person name="Aury J.M."/>
            <person name="Da Silva C."/>
            <person name="Brinkmann H."/>
            <person name="Mikhaleva J."/>
            <person name="Olsen L.C."/>
            <person name="Jubin C."/>
            <person name="Canestro C."/>
            <person name="Bouquet J.M."/>
            <person name="Danks G."/>
            <person name="Poulain J."/>
            <person name="Campsteijn C."/>
            <person name="Adamski M."/>
            <person name="Cross I."/>
            <person name="Yadetie F."/>
            <person name="Muffato M."/>
            <person name="Louis A."/>
            <person name="Butcher S."/>
            <person name="Tsagkogeorga G."/>
            <person name="Konrad A."/>
            <person name="Singh S."/>
            <person name="Jensen M.F."/>
            <person name="Cong E.H."/>
            <person name="Eikeseth-Otteraa H."/>
            <person name="Noel B."/>
            <person name="Anthouard V."/>
            <person name="Porcel B.M."/>
            <person name="Kachouri-Lafond R."/>
            <person name="Nishino A."/>
            <person name="Ugolini M."/>
            <person name="Chourrout P."/>
            <person name="Nishida H."/>
            <person name="Aasland R."/>
            <person name="Huzurbazar S."/>
            <person name="Westhof E."/>
            <person name="Delsuc F."/>
            <person name="Lehrach H."/>
            <person name="Reinhardt R."/>
            <person name="Weissenbach J."/>
            <person name="Roy S.W."/>
            <person name="Artiguenave F."/>
            <person name="Postlethwait J.H."/>
            <person name="Manak J.R."/>
            <person name="Thompson E.M."/>
            <person name="Jaillon O."/>
            <person name="Du Pasquier L."/>
            <person name="Boudinot P."/>
            <person name="Liberles D.A."/>
            <person name="Volff J.N."/>
            <person name="Philippe H."/>
            <person name="Lenhard B."/>
            <person name="Roest Crollius H."/>
            <person name="Wincker P."/>
            <person name="Chourrout D."/>
        </authorList>
    </citation>
    <scope>NUCLEOTIDE SEQUENCE [LARGE SCALE GENOMIC DNA]</scope>
</reference>